<dbReference type="Pfam" id="PF04677">
    <property type="entry name" value="CwfJ_C_1"/>
    <property type="match status" value="1"/>
</dbReference>
<evidence type="ECO:0000259" key="1">
    <source>
        <dbReference type="Pfam" id="PF04676"/>
    </source>
</evidence>
<dbReference type="OrthoDB" id="444325at2759"/>
<feature type="domain" description="Cwf19-like protein C-terminal" evidence="1">
    <location>
        <begin position="439"/>
        <end position="489"/>
    </location>
</feature>
<dbReference type="EMBL" id="KI913953">
    <property type="protein sequence ID" value="ETW09345.1"/>
    <property type="molecule type" value="Genomic_DNA"/>
</dbReference>
<dbReference type="Gene3D" id="3.30.428.10">
    <property type="entry name" value="HIT-like"/>
    <property type="match status" value="1"/>
</dbReference>
<dbReference type="SUPFAM" id="SSF54197">
    <property type="entry name" value="HIT-like"/>
    <property type="match status" value="1"/>
</dbReference>
<dbReference type="PANTHER" id="PTHR12072">
    <property type="entry name" value="CWF19, CELL CYCLE CONTROL PROTEIN"/>
    <property type="match status" value="1"/>
</dbReference>
<dbReference type="CDD" id="cd07380">
    <property type="entry name" value="MPP_CWF19_N"/>
    <property type="match status" value="1"/>
</dbReference>
<evidence type="ECO:0008006" key="4">
    <source>
        <dbReference type="Google" id="ProtNLM"/>
    </source>
</evidence>
<dbReference type="STRING" id="157072.A0A024UTR0"/>
<dbReference type="GO" id="GO:0071014">
    <property type="term" value="C:post-mRNA release spliceosomal complex"/>
    <property type="evidence" value="ECO:0007669"/>
    <property type="project" value="TreeGrafter"/>
</dbReference>
<dbReference type="PANTHER" id="PTHR12072:SF4">
    <property type="entry name" value="CWF19-LIKE PROTEIN 1"/>
    <property type="match status" value="1"/>
</dbReference>
<organism evidence="3">
    <name type="scientific">Aphanomyces invadans</name>
    <dbReference type="NCBI Taxonomy" id="157072"/>
    <lineage>
        <taxon>Eukaryota</taxon>
        <taxon>Sar</taxon>
        <taxon>Stramenopiles</taxon>
        <taxon>Oomycota</taxon>
        <taxon>Saprolegniomycetes</taxon>
        <taxon>Saprolegniales</taxon>
        <taxon>Verrucalvaceae</taxon>
        <taxon>Aphanomyces</taxon>
    </lineage>
</organism>
<dbReference type="GO" id="GO:0061632">
    <property type="term" value="F:RNA lariat debranching enzyme activator activity"/>
    <property type="evidence" value="ECO:0007669"/>
    <property type="project" value="TreeGrafter"/>
</dbReference>
<name>A0A024UTR0_9STRA</name>
<dbReference type="VEuPathDB" id="FungiDB:H310_01717"/>
<dbReference type="eggNOG" id="KOG2476">
    <property type="taxonomic scope" value="Eukaryota"/>
</dbReference>
<dbReference type="GeneID" id="20078767"/>
<accession>A0A024UTR0</accession>
<dbReference type="InterPro" id="IPR006768">
    <property type="entry name" value="Cwf19-like_C_dom-1"/>
</dbReference>
<dbReference type="Pfam" id="PF04676">
    <property type="entry name" value="CwfJ_C_2"/>
    <property type="match status" value="1"/>
</dbReference>
<protein>
    <recommendedName>
        <fullName evidence="4">HIT domain-containing protein</fullName>
    </recommendedName>
</protein>
<evidence type="ECO:0000259" key="2">
    <source>
        <dbReference type="Pfam" id="PF04677"/>
    </source>
</evidence>
<dbReference type="RefSeq" id="XP_008863150.1">
    <property type="nucleotide sequence ID" value="XM_008864928.1"/>
</dbReference>
<sequence length="494" mass="53873">MVKVLLSGDVGSHWDALHARVEKLHASTHGPFDVVLCAGFSDLSVSSIPAWPLPVYVLGTITDTDDQPKWTSTNLHVVSENSVVMISGLHVAFLADPSAVHSFRSALTAQPIDILISTDYPQGFERLVSLEQVPPPLQHVGLQSVAEAAEIAVPRYHIAATHGLFYQRLPYVTSHGATRHVTRFIGLGQVGASPDKDKKWMHALNLDVLAPGSAVDIPAGTTQSPYGATKRPLQNNIAFQPRKRSGLSAEKAHELMQQSGQHATKHSFYDHTQHARLPNRQECWFCLSTPTVEMHLIVSIGNEAYLAIPKGPIVPDHALIVPIQHTASMLSISAAARAEVNQFKAALKAFYASQGKAMIVLDRNVTTMGAAHGHLQVIPVPAALAPSVVDAFHEEGKKYNVNFSHLADEAEIEEPEYLLVECPGADETASPQRLLHAVKGKHYMQFGRDAVAALLKVPRRGNWKYCVVPKDQEEKMAQAFKAAFAPFDFSLALE</sequence>
<evidence type="ECO:0000313" key="3">
    <source>
        <dbReference type="EMBL" id="ETW09345.1"/>
    </source>
</evidence>
<dbReference type="InterPro" id="IPR036265">
    <property type="entry name" value="HIT-like_sf"/>
</dbReference>
<feature type="domain" description="Cwf19-like C-terminal" evidence="2">
    <location>
        <begin position="280"/>
        <end position="385"/>
    </location>
</feature>
<gene>
    <name evidence="3" type="ORF">H310_01717</name>
</gene>
<dbReference type="GO" id="GO:0000398">
    <property type="term" value="P:mRNA splicing, via spliceosome"/>
    <property type="evidence" value="ECO:0007669"/>
    <property type="project" value="TreeGrafter"/>
</dbReference>
<proteinExistence type="predicted"/>
<dbReference type="AlphaFoldDB" id="A0A024UTR0"/>
<dbReference type="InterPro" id="IPR040194">
    <property type="entry name" value="Cwf19-like"/>
</dbReference>
<dbReference type="InterPro" id="IPR006767">
    <property type="entry name" value="Cwf19-like_C_dom-2"/>
</dbReference>
<reference evidence="3" key="1">
    <citation type="submission" date="2013-12" db="EMBL/GenBank/DDBJ databases">
        <title>The Genome Sequence of Aphanomyces invadans NJM9701.</title>
        <authorList>
            <consortium name="The Broad Institute Genomics Platform"/>
            <person name="Russ C."/>
            <person name="Tyler B."/>
            <person name="van West P."/>
            <person name="Dieguez-Uribeondo J."/>
            <person name="Young S.K."/>
            <person name="Zeng Q."/>
            <person name="Gargeya S."/>
            <person name="Fitzgerald M."/>
            <person name="Abouelleil A."/>
            <person name="Alvarado L."/>
            <person name="Chapman S.B."/>
            <person name="Gainer-Dewar J."/>
            <person name="Goldberg J."/>
            <person name="Griggs A."/>
            <person name="Gujja S."/>
            <person name="Hansen M."/>
            <person name="Howarth C."/>
            <person name="Imamovic A."/>
            <person name="Ireland A."/>
            <person name="Larimer J."/>
            <person name="McCowan C."/>
            <person name="Murphy C."/>
            <person name="Pearson M."/>
            <person name="Poon T.W."/>
            <person name="Priest M."/>
            <person name="Roberts A."/>
            <person name="Saif S."/>
            <person name="Shea T."/>
            <person name="Sykes S."/>
            <person name="Wortman J."/>
            <person name="Nusbaum C."/>
            <person name="Birren B."/>
        </authorList>
    </citation>
    <scope>NUCLEOTIDE SEQUENCE [LARGE SCALE GENOMIC DNA]</scope>
    <source>
        <strain evidence="3">NJM9701</strain>
    </source>
</reference>